<keyword evidence="7 8" id="KW-0472">Membrane</keyword>
<comment type="similarity">
    <text evidence="8">Belongs to the binding-protein-dependent transport system permease family.</text>
</comment>
<evidence type="ECO:0000256" key="6">
    <source>
        <dbReference type="ARBA" id="ARBA00022989"/>
    </source>
</evidence>
<evidence type="ECO:0000313" key="10">
    <source>
        <dbReference type="EMBL" id="KJL27076.1"/>
    </source>
</evidence>
<feature type="transmembrane region" description="Helical" evidence="8">
    <location>
        <begin position="437"/>
        <end position="455"/>
    </location>
</feature>
<feature type="transmembrane region" description="Helical" evidence="8">
    <location>
        <begin position="161"/>
        <end position="184"/>
    </location>
</feature>
<keyword evidence="2 8" id="KW-0813">Transport</keyword>
<comment type="caution">
    <text evidence="10">The sequence shown here is derived from an EMBL/GenBank/DDBJ whole genome shotgun (WGS) entry which is preliminary data.</text>
</comment>
<dbReference type="SUPFAM" id="SSF161098">
    <property type="entry name" value="MetI-like"/>
    <property type="match status" value="2"/>
</dbReference>
<feature type="transmembrane region" description="Helical" evidence="8">
    <location>
        <begin position="407"/>
        <end position="431"/>
    </location>
</feature>
<dbReference type="Gene3D" id="1.10.3720.10">
    <property type="entry name" value="MetI-like"/>
    <property type="match status" value="2"/>
</dbReference>
<keyword evidence="5 8" id="KW-0812">Transmembrane</keyword>
<proteinExistence type="inferred from homology"/>
<dbReference type="EMBL" id="JYIT01000058">
    <property type="protein sequence ID" value="KJL27076.1"/>
    <property type="molecule type" value="Genomic_DNA"/>
</dbReference>
<dbReference type="OrthoDB" id="5100908at2"/>
<feature type="transmembrane region" description="Helical" evidence="8">
    <location>
        <begin position="21"/>
        <end position="47"/>
    </location>
</feature>
<dbReference type="PATRIC" id="fig|582680.7.peg.703"/>
<evidence type="ECO:0000256" key="3">
    <source>
        <dbReference type="ARBA" id="ARBA00022475"/>
    </source>
</evidence>
<keyword evidence="11" id="KW-1185">Reference proteome</keyword>
<feature type="transmembrane region" description="Helical" evidence="8">
    <location>
        <begin position="114"/>
        <end position="134"/>
    </location>
</feature>
<accession>A0A0F0L697</accession>
<sequence>MTASDFERDRRASIRRSLTGGFGWTVFLAALTLVFVYPVSMIAIGAFRDGLPSDDLPFTIGGLVAAFQDPETWKTMGNSLLLVVVCGTISVAGGGLFAWIAANTNVPGRRLLTPLMAVNLFVPPLFHTLGWIMLGNPQNGLLNQFGRMLGMHGPIMNIQSWGGLFLLMSLGYMPFAYLLMLGAFKNRDQSLDEAAAISGAGAVRTFFTITIPSVGPAITGAAILIAVLVFQSFDSPQLIGRQANIFVFSTQIFHYVRDQAPAEYTKAFALSLVLIVLVLLLFLAQRWILRGRSFTTLTGKTSRREPQELGPVRWVLSALIVVFLLLNLILPLFAMILGSLQPIFGVVSTGLTFDNYVQMLTDPEFSSSLGLTAWLAVIGGFGSIAVALLTTYVTARRTGFIRSYTSFSVWIPWALPGIVLALAYMFAVLYVPAFRGLYGTAFLMTLVLIVATIPVSSRIAEGALAQLSPELEEAGRTSGAGSWRVLLTIVLRLVVPSFLSGWFLSALFIAGNLSVPMLLAPPGLQPVSLTAFQQFLQGNMSQGAALFMIILVAAMAVLALAAGSMKLAAVLRARAGRSGRAPSVPLTRITP</sequence>
<dbReference type="InterPro" id="IPR000515">
    <property type="entry name" value="MetI-like"/>
</dbReference>
<name>A0A0F0L697_9MICO</name>
<evidence type="ECO:0000256" key="1">
    <source>
        <dbReference type="ARBA" id="ARBA00004429"/>
    </source>
</evidence>
<protein>
    <submittedName>
        <fullName evidence="10">Inner membrane ABC transporter permease protein YcjO</fullName>
    </submittedName>
</protein>
<feature type="transmembrane region" description="Helical" evidence="8">
    <location>
        <begin position="80"/>
        <end position="102"/>
    </location>
</feature>
<feature type="domain" description="ABC transmembrane type-1" evidence="9">
    <location>
        <begin position="76"/>
        <end position="285"/>
    </location>
</feature>
<dbReference type="GO" id="GO:0005886">
    <property type="term" value="C:plasma membrane"/>
    <property type="evidence" value="ECO:0007669"/>
    <property type="project" value="UniProtKB-SubCell"/>
</dbReference>
<dbReference type="Pfam" id="PF00528">
    <property type="entry name" value="BPD_transp_1"/>
    <property type="match status" value="2"/>
</dbReference>
<evidence type="ECO:0000256" key="5">
    <source>
        <dbReference type="ARBA" id="ARBA00022692"/>
    </source>
</evidence>
<dbReference type="PANTHER" id="PTHR43357">
    <property type="entry name" value="INNER MEMBRANE ABC TRANSPORTER PERMEASE PROTEIN YDCV"/>
    <property type="match status" value="1"/>
</dbReference>
<dbReference type="PROSITE" id="PS50928">
    <property type="entry name" value="ABC_TM1"/>
    <property type="match status" value="2"/>
</dbReference>
<evidence type="ECO:0000256" key="8">
    <source>
        <dbReference type="RuleBase" id="RU363032"/>
    </source>
</evidence>
<organism evidence="10 11">
    <name type="scientific">Microbacterium azadirachtae</name>
    <dbReference type="NCBI Taxonomy" id="582680"/>
    <lineage>
        <taxon>Bacteria</taxon>
        <taxon>Bacillati</taxon>
        <taxon>Actinomycetota</taxon>
        <taxon>Actinomycetes</taxon>
        <taxon>Micrococcales</taxon>
        <taxon>Microbacteriaceae</taxon>
        <taxon>Microbacterium</taxon>
    </lineage>
</organism>
<feature type="transmembrane region" description="Helical" evidence="8">
    <location>
        <begin position="485"/>
        <end position="510"/>
    </location>
</feature>
<comment type="subcellular location">
    <subcellularLocation>
        <location evidence="1">Cell inner membrane</location>
        <topology evidence="1">Multi-pass membrane protein</topology>
    </subcellularLocation>
    <subcellularLocation>
        <location evidence="8">Cell membrane</location>
        <topology evidence="8">Multi-pass membrane protein</topology>
    </subcellularLocation>
</comment>
<keyword evidence="6 8" id="KW-1133">Transmembrane helix</keyword>
<dbReference type="InterPro" id="IPR035906">
    <property type="entry name" value="MetI-like_sf"/>
</dbReference>
<dbReference type="CDD" id="cd06261">
    <property type="entry name" value="TM_PBP2"/>
    <property type="match status" value="2"/>
</dbReference>
<keyword evidence="4" id="KW-0997">Cell inner membrane</keyword>
<feature type="transmembrane region" description="Helical" evidence="8">
    <location>
        <begin position="267"/>
        <end position="289"/>
    </location>
</feature>
<dbReference type="Proteomes" id="UP000033448">
    <property type="component" value="Unassembled WGS sequence"/>
</dbReference>
<dbReference type="GO" id="GO:0055085">
    <property type="term" value="P:transmembrane transport"/>
    <property type="evidence" value="ECO:0007669"/>
    <property type="project" value="InterPro"/>
</dbReference>
<reference evidence="10 11" key="1">
    <citation type="submission" date="2015-02" db="EMBL/GenBank/DDBJ databases">
        <title>Draft genome sequences of ten Microbacterium spp. with emphasis on heavy metal contaminated environments.</title>
        <authorList>
            <person name="Corretto E."/>
        </authorList>
    </citation>
    <scope>NUCLEOTIDE SEQUENCE [LARGE SCALE GENOMIC DNA]</scope>
    <source>
        <strain evidence="10 11">DSM 23848</strain>
    </source>
</reference>
<evidence type="ECO:0000259" key="9">
    <source>
        <dbReference type="PROSITE" id="PS50928"/>
    </source>
</evidence>
<gene>
    <name evidence="10" type="primary">ycjO_1</name>
    <name evidence="10" type="ORF">RL72_00680</name>
</gene>
<feature type="transmembrane region" description="Helical" evidence="8">
    <location>
        <begin position="373"/>
        <end position="395"/>
    </location>
</feature>
<evidence type="ECO:0000313" key="11">
    <source>
        <dbReference type="Proteomes" id="UP000033448"/>
    </source>
</evidence>
<keyword evidence="3" id="KW-1003">Cell membrane</keyword>
<feature type="domain" description="ABC transmembrane type-1" evidence="9">
    <location>
        <begin position="369"/>
        <end position="559"/>
    </location>
</feature>
<dbReference type="PANTHER" id="PTHR43357:SF4">
    <property type="entry name" value="INNER MEMBRANE ABC TRANSPORTER PERMEASE PROTEIN YDCV"/>
    <property type="match status" value="1"/>
</dbReference>
<dbReference type="RefSeq" id="WP_045249420.1">
    <property type="nucleotide sequence ID" value="NZ_FNGQ01000005.1"/>
</dbReference>
<dbReference type="AlphaFoldDB" id="A0A0F0L697"/>
<evidence type="ECO:0000256" key="4">
    <source>
        <dbReference type="ARBA" id="ARBA00022519"/>
    </source>
</evidence>
<feature type="transmembrane region" description="Helical" evidence="8">
    <location>
        <begin position="545"/>
        <end position="571"/>
    </location>
</feature>
<evidence type="ECO:0000256" key="7">
    <source>
        <dbReference type="ARBA" id="ARBA00023136"/>
    </source>
</evidence>
<feature type="transmembrane region" description="Helical" evidence="8">
    <location>
        <begin position="310"/>
        <end position="337"/>
    </location>
</feature>
<feature type="transmembrane region" description="Helical" evidence="8">
    <location>
        <begin position="205"/>
        <end position="230"/>
    </location>
</feature>
<evidence type="ECO:0000256" key="2">
    <source>
        <dbReference type="ARBA" id="ARBA00022448"/>
    </source>
</evidence>